<feature type="transmembrane region" description="Helical" evidence="1">
    <location>
        <begin position="161"/>
        <end position="182"/>
    </location>
</feature>
<keyword evidence="3" id="KW-1185">Reference proteome</keyword>
<feature type="transmembrane region" description="Helical" evidence="1">
    <location>
        <begin position="134"/>
        <end position="155"/>
    </location>
</feature>
<keyword evidence="1" id="KW-1133">Transmembrane helix</keyword>
<proteinExistence type="predicted"/>
<reference evidence="2" key="2">
    <citation type="journal article" date="2023" name="IMA Fungus">
        <title>Comparative genomic study of the Penicillium genus elucidates a diverse pangenome and 15 lateral gene transfer events.</title>
        <authorList>
            <person name="Petersen C."/>
            <person name="Sorensen T."/>
            <person name="Nielsen M.R."/>
            <person name="Sondergaard T.E."/>
            <person name="Sorensen J.L."/>
            <person name="Fitzpatrick D.A."/>
            <person name="Frisvad J.C."/>
            <person name="Nielsen K.L."/>
        </authorList>
    </citation>
    <scope>NUCLEOTIDE SEQUENCE</scope>
    <source>
        <strain evidence="2">IBT 21917</strain>
    </source>
</reference>
<gene>
    <name evidence="2" type="ORF">N7492_005926</name>
</gene>
<comment type="caution">
    <text evidence="2">The sequence shown here is derived from an EMBL/GenBank/DDBJ whole genome shotgun (WGS) entry which is preliminary data.</text>
</comment>
<evidence type="ECO:0000256" key="1">
    <source>
        <dbReference type="SAM" id="Phobius"/>
    </source>
</evidence>
<name>A0A9W9LSL5_9EURO</name>
<dbReference type="AlphaFoldDB" id="A0A9W9LSL5"/>
<keyword evidence="1" id="KW-0472">Membrane</keyword>
<evidence type="ECO:0000313" key="3">
    <source>
        <dbReference type="Proteomes" id="UP001146351"/>
    </source>
</evidence>
<dbReference type="OrthoDB" id="4771706at2759"/>
<keyword evidence="1" id="KW-0812">Transmembrane</keyword>
<accession>A0A9W9LSL5</accession>
<reference evidence="2" key="1">
    <citation type="submission" date="2022-11" db="EMBL/GenBank/DDBJ databases">
        <authorList>
            <person name="Petersen C."/>
        </authorList>
    </citation>
    <scope>NUCLEOTIDE SEQUENCE</scope>
    <source>
        <strain evidence="2">IBT 21917</strain>
    </source>
</reference>
<evidence type="ECO:0000313" key="2">
    <source>
        <dbReference type="EMBL" id="KAJ5173333.1"/>
    </source>
</evidence>
<protein>
    <submittedName>
        <fullName evidence="2">Uncharacterized protein</fullName>
    </submittedName>
</protein>
<feature type="transmembrane region" description="Helical" evidence="1">
    <location>
        <begin position="105"/>
        <end position="122"/>
    </location>
</feature>
<dbReference type="EMBL" id="JAPQKO010000003">
    <property type="protein sequence ID" value="KAJ5173333.1"/>
    <property type="molecule type" value="Genomic_DNA"/>
</dbReference>
<dbReference type="Proteomes" id="UP001146351">
    <property type="component" value="Unassembled WGS sequence"/>
</dbReference>
<sequence>MRIHGFRHGVSSPMPSFPPPDAGPAQVRAYLVDVLLLYHDTSLEFAQQIADLWHLGRGVDLRQAASLHAKDTFTHIFGDAVGPFLERSVREQLVLDWRTSMPGVLVYWGLIGLPVLGVLLLLRAWKQPTSDKMGAALGPVFWALGPPLCLCGILGHNYTSLGGIGLSVGTVGSCLLLMMFVLRWQDVTVQESREKSKI</sequence>
<organism evidence="2 3">
    <name type="scientific">Penicillium capsulatum</name>
    <dbReference type="NCBI Taxonomy" id="69766"/>
    <lineage>
        <taxon>Eukaryota</taxon>
        <taxon>Fungi</taxon>
        <taxon>Dikarya</taxon>
        <taxon>Ascomycota</taxon>
        <taxon>Pezizomycotina</taxon>
        <taxon>Eurotiomycetes</taxon>
        <taxon>Eurotiomycetidae</taxon>
        <taxon>Eurotiales</taxon>
        <taxon>Aspergillaceae</taxon>
        <taxon>Penicillium</taxon>
    </lineage>
</organism>